<dbReference type="GO" id="GO:0009062">
    <property type="term" value="P:fatty acid catabolic process"/>
    <property type="evidence" value="ECO:0007669"/>
    <property type="project" value="TreeGrafter"/>
</dbReference>
<keyword evidence="4" id="KW-1185">Reference proteome</keyword>
<gene>
    <name evidence="3" type="ORF">AZE42_07850</name>
</gene>
<dbReference type="Proteomes" id="UP000183567">
    <property type="component" value="Unassembled WGS sequence"/>
</dbReference>
<dbReference type="InterPro" id="IPR026058">
    <property type="entry name" value="LIPIN"/>
</dbReference>
<accession>A0A1J8QC71</accession>
<feature type="region of interest" description="Disordered" evidence="1">
    <location>
        <begin position="16"/>
        <end position="35"/>
    </location>
</feature>
<dbReference type="Pfam" id="PF08235">
    <property type="entry name" value="LNS2"/>
    <property type="match status" value="1"/>
</dbReference>
<feature type="region of interest" description="Disordered" evidence="1">
    <location>
        <begin position="260"/>
        <end position="355"/>
    </location>
</feature>
<evidence type="ECO:0000259" key="2">
    <source>
        <dbReference type="SMART" id="SM00775"/>
    </source>
</evidence>
<comment type="caution">
    <text evidence="3">The sequence shown here is derived from an EMBL/GenBank/DDBJ whole genome shotgun (WGS) entry which is preliminary data.</text>
</comment>
<protein>
    <recommendedName>
        <fullName evidence="2">LNS2/PITP domain-containing protein</fullName>
    </recommendedName>
</protein>
<sequence>MSSIWGLEYYSDIISPPGTPEGGNVPGTEPLSKASERKIARTYRRHAKTLRLSSDQLKSLNLKPGANSITFSLSNSTVPACGAQIFLWDSTDLVIVSDIDGTITRSDGLDHVFAMIGYEIMYLTSRAIGQAHSPRDYLKGIERDDCQLPESSVIMSPDRLMASLHSEVIMRESEVFKMTYPSSFRCSLQYRDSDYTPASPAMSARSDTSNQRAGAETVFAPATATAPEGSPIRAAAGQRSAHLRQMSSLERFNSRLAALTQPSSSISMESRSSSSSSPFVDSDEDHVELEEGGVWKRRKRSNSMMSMPGSPEDDVMDGADEPEEGYRYDGEAEFGQNEEEATEEAFHEHFLQLGR</sequence>
<name>A0A1J8QC71_9AGAM</name>
<reference evidence="3 4" key="1">
    <citation type="submission" date="2016-03" db="EMBL/GenBank/DDBJ databases">
        <title>Comparative genomics of the ectomycorrhizal sister species Rhizopogon vinicolor and Rhizopogon vesiculosus (Basidiomycota: Boletales) reveals a divergence of the mating type B locus.</title>
        <authorList>
            <person name="Mujic A.B."/>
            <person name="Kuo A."/>
            <person name="Tritt A."/>
            <person name="Lipzen A."/>
            <person name="Chen C."/>
            <person name="Johnson J."/>
            <person name="Sharma A."/>
            <person name="Barry K."/>
            <person name="Grigoriev I.V."/>
            <person name="Spatafora J.W."/>
        </authorList>
    </citation>
    <scope>NUCLEOTIDE SEQUENCE [LARGE SCALE GENOMIC DNA]</scope>
    <source>
        <strain evidence="3 4">AM-OR11-056</strain>
    </source>
</reference>
<feature type="compositionally biased region" description="Basic and acidic residues" evidence="1">
    <location>
        <begin position="344"/>
        <end position="355"/>
    </location>
</feature>
<dbReference type="GO" id="GO:0008195">
    <property type="term" value="F:phosphatidate phosphatase activity"/>
    <property type="evidence" value="ECO:0007669"/>
    <property type="project" value="TreeGrafter"/>
</dbReference>
<feature type="region of interest" description="Disordered" evidence="1">
    <location>
        <begin position="221"/>
        <end position="242"/>
    </location>
</feature>
<feature type="compositionally biased region" description="Acidic residues" evidence="1">
    <location>
        <begin position="311"/>
        <end position="323"/>
    </location>
</feature>
<feature type="compositionally biased region" description="Low complexity" evidence="1">
    <location>
        <begin position="263"/>
        <end position="280"/>
    </location>
</feature>
<proteinExistence type="predicted"/>
<dbReference type="InterPro" id="IPR031315">
    <property type="entry name" value="LNS2/PITP"/>
</dbReference>
<evidence type="ECO:0000313" key="4">
    <source>
        <dbReference type="Proteomes" id="UP000183567"/>
    </source>
</evidence>
<feature type="region of interest" description="Disordered" evidence="1">
    <location>
        <begin position="195"/>
        <end position="214"/>
    </location>
</feature>
<dbReference type="EMBL" id="LVVM01001415">
    <property type="protein sequence ID" value="OJA18581.1"/>
    <property type="molecule type" value="Genomic_DNA"/>
</dbReference>
<dbReference type="PANTHER" id="PTHR12181">
    <property type="entry name" value="LIPIN"/>
    <property type="match status" value="1"/>
</dbReference>
<dbReference type="SMART" id="SM00775">
    <property type="entry name" value="LNS2"/>
    <property type="match status" value="1"/>
</dbReference>
<dbReference type="PANTHER" id="PTHR12181:SF12">
    <property type="entry name" value="PHOSPHATIDATE PHOSPHATASE"/>
    <property type="match status" value="1"/>
</dbReference>
<dbReference type="STRING" id="180088.A0A1J8QC71"/>
<organism evidence="3 4">
    <name type="scientific">Rhizopogon vesiculosus</name>
    <dbReference type="NCBI Taxonomy" id="180088"/>
    <lineage>
        <taxon>Eukaryota</taxon>
        <taxon>Fungi</taxon>
        <taxon>Dikarya</taxon>
        <taxon>Basidiomycota</taxon>
        <taxon>Agaricomycotina</taxon>
        <taxon>Agaricomycetes</taxon>
        <taxon>Agaricomycetidae</taxon>
        <taxon>Boletales</taxon>
        <taxon>Suillineae</taxon>
        <taxon>Rhizopogonaceae</taxon>
        <taxon>Rhizopogon</taxon>
    </lineage>
</organism>
<dbReference type="GO" id="GO:0019432">
    <property type="term" value="P:triglyceride biosynthetic process"/>
    <property type="evidence" value="ECO:0007669"/>
    <property type="project" value="TreeGrafter"/>
</dbReference>
<feature type="domain" description="LNS2/PITP" evidence="2">
    <location>
        <begin position="94"/>
        <end position="269"/>
    </location>
</feature>
<dbReference type="GO" id="GO:0005634">
    <property type="term" value="C:nucleus"/>
    <property type="evidence" value="ECO:0007669"/>
    <property type="project" value="TreeGrafter"/>
</dbReference>
<dbReference type="InterPro" id="IPR013209">
    <property type="entry name" value="LNS2"/>
</dbReference>
<evidence type="ECO:0000313" key="3">
    <source>
        <dbReference type="EMBL" id="OJA18581.1"/>
    </source>
</evidence>
<feature type="compositionally biased region" description="Acidic residues" evidence="1">
    <location>
        <begin position="281"/>
        <end position="291"/>
    </location>
</feature>
<evidence type="ECO:0000256" key="1">
    <source>
        <dbReference type="SAM" id="MobiDB-lite"/>
    </source>
</evidence>
<dbReference type="OrthoDB" id="4567at2759"/>
<dbReference type="AlphaFoldDB" id="A0A1J8QC71"/>